<proteinExistence type="predicted"/>
<dbReference type="AlphaFoldDB" id="A0A5K3FSY0"/>
<accession>A0A5K3FSY0</accession>
<reference evidence="1" key="1">
    <citation type="submission" date="2019-11" db="UniProtKB">
        <authorList>
            <consortium name="WormBaseParasite"/>
        </authorList>
    </citation>
    <scope>IDENTIFICATION</scope>
</reference>
<evidence type="ECO:0000313" key="1">
    <source>
        <dbReference type="WBParaSite" id="MCU_011170-RA"/>
    </source>
</evidence>
<dbReference type="WBParaSite" id="MCU_011170-RA">
    <property type="protein sequence ID" value="MCU_011170-RA"/>
    <property type="gene ID" value="MCU_011170"/>
</dbReference>
<organism evidence="1">
    <name type="scientific">Mesocestoides corti</name>
    <name type="common">Flatworm</name>
    <dbReference type="NCBI Taxonomy" id="53468"/>
    <lineage>
        <taxon>Eukaryota</taxon>
        <taxon>Metazoa</taxon>
        <taxon>Spiralia</taxon>
        <taxon>Lophotrochozoa</taxon>
        <taxon>Platyhelminthes</taxon>
        <taxon>Cestoda</taxon>
        <taxon>Eucestoda</taxon>
        <taxon>Cyclophyllidea</taxon>
        <taxon>Mesocestoididae</taxon>
        <taxon>Mesocestoides</taxon>
    </lineage>
</organism>
<name>A0A5K3FSY0_MESCO</name>
<protein>
    <submittedName>
        <fullName evidence="1">Secreted protein</fullName>
    </submittedName>
</protein>
<sequence>MLQALFTVSTCGGQQWSVNHVLLPPLPPPQLHLVPGHLCANSLRQLQKPTCGGRITRTPRTDCLIVVPKSTDHGIWELREAFDILYSCILLHLQSEHDYCVMGRDFVTPFLLRPPPLQFSLSLPPPPPPPQLSECRDVTLDRGIMFCKLERA</sequence>